<dbReference type="PANTHER" id="PTHR31846:SF19">
    <property type="entry name" value="CRM-DOMAIN CONTAINING FACTOR CFM3A, CHLOROPLASTIC_MITOCHONDRIAL"/>
    <property type="match status" value="1"/>
</dbReference>
<dbReference type="EnsemblPlants" id="OGLUM11G18060.1">
    <property type="protein sequence ID" value="OGLUM11G18060.1"/>
    <property type="gene ID" value="OGLUM11G18060"/>
</dbReference>
<evidence type="ECO:0000256" key="7">
    <source>
        <dbReference type="ARBA" id="ARBA00022946"/>
    </source>
</evidence>
<keyword evidence="15" id="KW-0175">Coiled coil</keyword>
<dbReference type="PROSITE" id="PS51295">
    <property type="entry name" value="CRM"/>
    <property type="match status" value="3"/>
</dbReference>
<feature type="compositionally biased region" description="Polar residues" evidence="16">
    <location>
        <begin position="266"/>
        <end position="277"/>
    </location>
</feature>
<evidence type="ECO:0000256" key="6">
    <source>
        <dbReference type="ARBA" id="ARBA00022884"/>
    </source>
</evidence>
<evidence type="ECO:0000256" key="11">
    <source>
        <dbReference type="ARBA" id="ARBA00064484"/>
    </source>
</evidence>
<dbReference type="GO" id="GO:1990904">
    <property type="term" value="C:ribonucleoprotein complex"/>
    <property type="evidence" value="ECO:0007669"/>
    <property type="project" value="UniProtKB-KW"/>
</dbReference>
<dbReference type="InterPro" id="IPR045278">
    <property type="entry name" value="CRS1/CFM2/CFM3"/>
</dbReference>
<evidence type="ECO:0000313" key="19">
    <source>
        <dbReference type="Proteomes" id="UP000026961"/>
    </source>
</evidence>
<keyword evidence="6 14" id="KW-0694">RNA-binding</keyword>
<sequence>MAAAAMAISPSIHLHLHHPPRLHRLLHLSTASPYPWLSAWPTAHRRRVPLRRPASALDLRPEPSPSSDSDDDAAFGTSRSSSRSAMSLILSRLRNSGYSYSPPELPPRPPRGSVEDVFRVDDGVVPNARGGFDDDAESALVDARFPWELPMPPPEAGPRAARSKAWMAELTLPEAELRRLRHAGMRLKSRIKVGGAGVTREIVERIRDRWRNDEVVRIKVTGTPALNMRLFHEILERKTGGLVIWRSGTSVSLYRGVAYDIPEPTKGTSKNTQTLGMKSSIKEPPGHSLLPNEKVNEMQDNNGALVSNAEKDTLVEPVPEIKYEDEIDKLLDELGPRYDDWPRPDPSPVDADLLPATVPGYKPPFRVLPYGVRPSLSRRDTTNLRRLARGLPPHFALGRSRQLQGLAAAMVKLWEKSSIAKIALKRGVQLTTSERMAEDIKKLTGGVMLSRNNDFMVFYRGKDFLSPELAEKLLERERWAKSLQDEEQARLNAASSFSSRTEAPVEPTVAGTLGETLEANSKYGNKLDENYENKMTRTVEAARHADLVRKLEWKLQLAQKKIEKAERVLGKVETALKPTEGIQPPETITDEERFMFRKLGLRMKAFLLLGRRGVFDGTIENMHLHWKYRELVKILVKAKSFGDVKKIALSLEAESGGILVSVDKVSKGYAIVVFRGKDYARPSKLRPRNLLSKRKALARSIEIQRREALSHHIATLNRRVKKLKAELLQMEGVKEEGDVELYAKLDSAYSSDEEDVEDEDDEAYLRSFDNSVAVQNGDDRTSLDGSDANSDDEGDYSDEDDDEDDDNDEEDGFDYENDDEDDVPPTTSDGDLYNHTDFGSSDSENYVSLSGRGDPDVKSKGSALDSRNSYSEQSTELTNTYHQEHQQSKRRNFLKP</sequence>
<dbReference type="AlphaFoldDB" id="A0A0E0BKT7"/>
<dbReference type="FunFam" id="3.30.110.60:FF:000002">
    <property type="entry name" value="CRS2-associated factor 1, chloroplastic"/>
    <property type="match status" value="2"/>
</dbReference>
<keyword evidence="7" id="KW-0809">Transit peptide</keyword>
<evidence type="ECO:0000256" key="14">
    <source>
        <dbReference type="PROSITE-ProRule" id="PRU00626"/>
    </source>
</evidence>
<feature type="domain" description="CRM" evidence="17">
    <location>
        <begin position="374"/>
        <end position="471"/>
    </location>
</feature>
<dbReference type="InterPro" id="IPR035920">
    <property type="entry name" value="YhbY-like_sf"/>
</dbReference>
<evidence type="ECO:0000256" key="16">
    <source>
        <dbReference type="SAM" id="MobiDB-lite"/>
    </source>
</evidence>
<keyword evidence="4" id="KW-0507">mRNA processing</keyword>
<reference evidence="18" key="2">
    <citation type="submission" date="2018-05" db="EMBL/GenBank/DDBJ databases">
        <title>OgluRS3 (Oryza glumaepatula Reference Sequence Version 3).</title>
        <authorList>
            <person name="Zhang J."/>
            <person name="Kudrna D."/>
            <person name="Lee S."/>
            <person name="Talag J."/>
            <person name="Welchert J."/>
            <person name="Wing R.A."/>
        </authorList>
    </citation>
    <scope>NUCLEOTIDE SEQUENCE [LARGE SCALE GENOMIC DNA]</scope>
</reference>
<evidence type="ECO:0000256" key="1">
    <source>
        <dbReference type="ARBA" id="ARBA00004229"/>
    </source>
</evidence>
<evidence type="ECO:0000256" key="15">
    <source>
        <dbReference type="SAM" id="Coils"/>
    </source>
</evidence>
<evidence type="ECO:0000256" key="8">
    <source>
        <dbReference type="ARBA" id="ARBA00023187"/>
    </source>
</evidence>
<evidence type="ECO:0000256" key="9">
    <source>
        <dbReference type="ARBA" id="ARBA00023274"/>
    </source>
</evidence>
<comment type="subunit">
    <text evidence="11">Interacts with RNA. Part of large ribonucleo-protein particles that contain CAF1 and/or CAF2, and RNC1.</text>
</comment>
<dbReference type="Gramene" id="OGLUM11G18060.1">
    <property type="protein sequence ID" value="OGLUM11G18060.1"/>
    <property type="gene ID" value="OGLUM11G18060"/>
</dbReference>
<evidence type="ECO:0000256" key="13">
    <source>
        <dbReference type="ARBA" id="ARBA00081881"/>
    </source>
</evidence>
<feature type="compositionally biased region" description="Acidic residues" evidence="16">
    <location>
        <begin position="789"/>
        <end position="823"/>
    </location>
</feature>
<evidence type="ECO:0000256" key="3">
    <source>
        <dbReference type="ARBA" id="ARBA00022640"/>
    </source>
</evidence>
<dbReference type="FunFam" id="3.30.110.60:FF:000003">
    <property type="entry name" value="CRM-domain containing factor CFM3B, chloroplastic"/>
    <property type="match status" value="1"/>
</dbReference>
<dbReference type="SUPFAM" id="SSF75471">
    <property type="entry name" value="YhbY-like"/>
    <property type="match status" value="3"/>
</dbReference>
<feature type="region of interest" description="Disordered" evidence="16">
    <location>
        <begin position="767"/>
        <end position="896"/>
    </location>
</feature>
<proteinExistence type="predicted"/>
<evidence type="ECO:0000256" key="2">
    <source>
        <dbReference type="ARBA" id="ARBA00022528"/>
    </source>
</evidence>
<dbReference type="PANTHER" id="PTHR31846">
    <property type="entry name" value="CRS1 / YHBY (CRM) DOMAIN-CONTAINING PROTEIN"/>
    <property type="match status" value="1"/>
</dbReference>
<evidence type="ECO:0000313" key="18">
    <source>
        <dbReference type="EnsemblPlants" id="OGLUM11G18060.1"/>
    </source>
</evidence>
<dbReference type="InterPro" id="IPR001890">
    <property type="entry name" value="RNA-binding_CRM"/>
</dbReference>
<feature type="coiled-coil region" evidence="15">
    <location>
        <begin position="548"/>
        <end position="575"/>
    </location>
</feature>
<reference evidence="18" key="1">
    <citation type="submission" date="2015-04" db="UniProtKB">
        <authorList>
            <consortium name="EnsemblPlants"/>
        </authorList>
    </citation>
    <scope>IDENTIFICATION</scope>
</reference>
<dbReference type="eggNOG" id="KOG1990">
    <property type="taxonomic scope" value="Eukaryota"/>
</dbReference>
<dbReference type="GO" id="GO:0005739">
    <property type="term" value="C:mitochondrion"/>
    <property type="evidence" value="ECO:0007669"/>
    <property type="project" value="EnsemblPlants"/>
</dbReference>
<feature type="region of interest" description="Disordered" evidence="16">
    <location>
        <begin position="265"/>
        <end position="287"/>
    </location>
</feature>
<organism evidence="18">
    <name type="scientific">Oryza glumipatula</name>
    <dbReference type="NCBI Taxonomy" id="40148"/>
    <lineage>
        <taxon>Eukaryota</taxon>
        <taxon>Viridiplantae</taxon>
        <taxon>Streptophyta</taxon>
        <taxon>Embryophyta</taxon>
        <taxon>Tracheophyta</taxon>
        <taxon>Spermatophyta</taxon>
        <taxon>Magnoliopsida</taxon>
        <taxon>Liliopsida</taxon>
        <taxon>Poales</taxon>
        <taxon>Poaceae</taxon>
        <taxon>BOP clade</taxon>
        <taxon>Oryzoideae</taxon>
        <taxon>Oryzeae</taxon>
        <taxon>Oryzinae</taxon>
        <taxon>Oryza</taxon>
    </lineage>
</organism>
<dbReference type="SMART" id="SM01103">
    <property type="entry name" value="CRS1_YhbY"/>
    <property type="match status" value="3"/>
</dbReference>
<evidence type="ECO:0000256" key="4">
    <source>
        <dbReference type="ARBA" id="ARBA00022664"/>
    </source>
</evidence>
<dbReference type="GO" id="GO:0009507">
    <property type="term" value="C:chloroplast"/>
    <property type="evidence" value="ECO:0007669"/>
    <property type="project" value="UniProtKB-SubCell"/>
</dbReference>
<keyword evidence="9" id="KW-0687">Ribonucleoprotein</keyword>
<keyword evidence="19" id="KW-1185">Reference proteome</keyword>
<protein>
    <recommendedName>
        <fullName evidence="12">CRM-domain containing factor CFM3, chloroplastic/mitochondrial</fullName>
    </recommendedName>
    <alternativeName>
        <fullName evidence="13">Protein CRM FAMILY MEMBER 3</fullName>
    </alternativeName>
</protein>
<keyword evidence="5" id="KW-0677">Repeat</keyword>
<evidence type="ECO:0000256" key="10">
    <source>
        <dbReference type="ARBA" id="ARBA00055648"/>
    </source>
</evidence>
<comment type="function">
    <text evidence="10">Binds specific group II introns in chloroplasts and facilitates their splicing. Acts on subgroup IIB introns. The substrates of the subgroup IIB also require the CRM domain proteins CAF1 or CAF2, with a simultaneous binding of CFM3 and CAF1 or CAF2. May influence the biogenesis of the mitochondrial small ribosomal subunit.</text>
</comment>
<dbReference type="Gene3D" id="3.30.110.60">
    <property type="entry name" value="YhbY-like"/>
    <property type="match status" value="3"/>
</dbReference>
<dbReference type="GO" id="GO:0006397">
    <property type="term" value="P:mRNA processing"/>
    <property type="evidence" value="ECO:0007669"/>
    <property type="project" value="UniProtKB-KW"/>
</dbReference>
<accession>A0A0E0BKT7</accession>
<comment type="subcellular location">
    <subcellularLocation>
        <location evidence="1">Plastid</location>
        <location evidence="1">Chloroplast</location>
    </subcellularLocation>
</comment>
<feature type="domain" description="CRM" evidence="17">
    <location>
        <begin position="170"/>
        <end position="266"/>
    </location>
</feature>
<feature type="region of interest" description="Disordered" evidence="16">
    <location>
        <begin position="52"/>
        <end position="80"/>
    </location>
</feature>
<feature type="compositionally biased region" description="Polar residues" evidence="16">
    <location>
        <begin position="837"/>
        <end position="848"/>
    </location>
</feature>
<evidence type="ECO:0000259" key="17">
    <source>
        <dbReference type="PROSITE" id="PS51295"/>
    </source>
</evidence>
<name>A0A0E0BKT7_9ORYZ</name>
<keyword evidence="3" id="KW-0934">Plastid</keyword>
<feature type="domain" description="CRM" evidence="17">
    <location>
        <begin position="586"/>
        <end position="686"/>
    </location>
</feature>
<evidence type="ECO:0000256" key="12">
    <source>
        <dbReference type="ARBA" id="ARBA00073361"/>
    </source>
</evidence>
<keyword evidence="2" id="KW-0150">Chloroplast</keyword>
<dbReference type="GO" id="GO:0003729">
    <property type="term" value="F:mRNA binding"/>
    <property type="evidence" value="ECO:0007669"/>
    <property type="project" value="InterPro"/>
</dbReference>
<dbReference type="HOGENOM" id="CLU_006310_3_1_1"/>
<feature type="compositionally biased region" description="Polar residues" evidence="16">
    <location>
        <begin position="865"/>
        <end position="881"/>
    </location>
</feature>
<dbReference type="Pfam" id="PF01985">
    <property type="entry name" value="CRS1_YhbY"/>
    <property type="match status" value="3"/>
</dbReference>
<dbReference type="GO" id="GO:0000373">
    <property type="term" value="P:Group II intron splicing"/>
    <property type="evidence" value="ECO:0007669"/>
    <property type="project" value="EnsemblPlants"/>
</dbReference>
<feature type="coiled-coil region" evidence="15">
    <location>
        <begin position="706"/>
        <end position="733"/>
    </location>
</feature>
<evidence type="ECO:0000256" key="5">
    <source>
        <dbReference type="ARBA" id="ARBA00022737"/>
    </source>
</evidence>
<keyword evidence="8" id="KW-0508">mRNA splicing</keyword>
<dbReference type="Proteomes" id="UP000026961">
    <property type="component" value="Chromosome 11"/>
</dbReference>
<dbReference type="STRING" id="40148.A0A0E0BKT7"/>